<protein>
    <submittedName>
        <fullName evidence="2">Uncharacterized protein</fullName>
    </submittedName>
</protein>
<organism evidence="2">
    <name type="scientific">Inoviridae sp. ctsTh7</name>
    <dbReference type="NCBI Taxonomy" id="2825785"/>
    <lineage>
        <taxon>Viruses</taxon>
        <taxon>Monodnaviria</taxon>
        <taxon>Loebvirae</taxon>
        <taxon>Hofneiviricota</taxon>
        <taxon>Faserviricetes</taxon>
        <taxon>Tubulavirales</taxon>
        <taxon>Inoviridae</taxon>
    </lineage>
</organism>
<keyword evidence="1" id="KW-0812">Transmembrane</keyword>
<reference evidence="2" key="1">
    <citation type="journal article" date="2021" name="Proc. Natl. Acad. Sci. U.S.A.">
        <title>A Catalog of Tens of Thousands of Viruses from Human Metagenomes Reveals Hidden Associations with Chronic Diseases.</title>
        <authorList>
            <person name="Tisza M.J."/>
            <person name="Buck C.B."/>
        </authorList>
    </citation>
    <scope>NUCLEOTIDE SEQUENCE</scope>
    <source>
        <strain evidence="2">CtsTh7</strain>
    </source>
</reference>
<name>A0A8S5Q6F8_9VIRU</name>
<dbReference type="EMBL" id="BK015585">
    <property type="protein sequence ID" value="DAE14546.1"/>
    <property type="molecule type" value="Genomic_DNA"/>
</dbReference>
<evidence type="ECO:0000313" key="2">
    <source>
        <dbReference type="EMBL" id="DAE14546.1"/>
    </source>
</evidence>
<feature type="transmembrane region" description="Helical" evidence="1">
    <location>
        <begin position="46"/>
        <end position="70"/>
    </location>
</feature>
<keyword evidence="1" id="KW-0472">Membrane</keyword>
<keyword evidence="1" id="KW-1133">Transmembrane helix</keyword>
<proteinExistence type="predicted"/>
<accession>A0A8S5Q6F8</accession>
<sequence length="81" mass="9482">MNDFIKGINDVANQVLQWVIVLLPDSPFKNIQFPDEMEYFLGILNYYVPFQGMVNIALAWTSCIAIYYVYQMILRKINAIE</sequence>
<evidence type="ECO:0000256" key="1">
    <source>
        <dbReference type="SAM" id="Phobius"/>
    </source>
</evidence>